<feature type="coiled-coil region" evidence="1">
    <location>
        <begin position="59"/>
        <end position="307"/>
    </location>
</feature>
<dbReference type="GO" id="GO:0048487">
    <property type="term" value="F:beta-tubulin binding"/>
    <property type="evidence" value="ECO:0007669"/>
    <property type="project" value="InterPro"/>
</dbReference>
<dbReference type="PANTHER" id="PTHR31432:SF0">
    <property type="entry name" value="INTRAFLAGELLAR TRANSPORT PROTEIN 74 HOMOLOG"/>
    <property type="match status" value="1"/>
</dbReference>
<organism evidence="3">
    <name type="scientific">Oikopleura dioica</name>
    <name type="common">Tunicate</name>
    <dbReference type="NCBI Taxonomy" id="34765"/>
    <lineage>
        <taxon>Eukaryota</taxon>
        <taxon>Metazoa</taxon>
        <taxon>Chordata</taxon>
        <taxon>Tunicata</taxon>
        <taxon>Appendicularia</taxon>
        <taxon>Copelata</taxon>
        <taxon>Oikopleuridae</taxon>
        <taxon>Oikopleura</taxon>
    </lineage>
</organism>
<dbReference type="PANTHER" id="PTHR31432">
    <property type="entry name" value="INTRAFLAGELLAR TRANSPORT PROTEIN 74 HOMOLOG"/>
    <property type="match status" value="1"/>
</dbReference>
<dbReference type="AlphaFoldDB" id="E4XRE8"/>
<dbReference type="GO" id="GO:0035735">
    <property type="term" value="P:intraciliary transport involved in cilium assembly"/>
    <property type="evidence" value="ECO:0007669"/>
    <property type="project" value="TreeGrafter"/>
</dbReference>
<feature type="coiled-coil region" evidence="1">
    <location>
        <begin position="399"/>
        <end position="489"/>
    </location>
</feature>
<feature type="region of interest" description="Disordered" evidence="2">
    <location>
        <begin position="1"/>
        <end position="41"/>
    </location>
</feature>
<dbReference type="EMBL" id="FN653117">
    <property type="protein sequence ID" value="CBY12364.1"/>
    <property type="molecule type" value="Genomic_DNA"/>
</dbReference>
<dbReference type="GO" id="GO:0005929">
    <property type="term" value="C:cilium"/>
    <property type="evidence" value="ECO:0007669"/>
    <property type="project" value="TreeGrafter"/>
</dbReference>
<dbReference type="GO" id="GO:0030992">
    <property type="term" value="C:intraciliary transport particle B"/>
    <property type="evidence" value="ECO:0007669"/>
    <property type="project" value="InterPro"/>
</dbReference>
<protein>
    <recommendedName>
        <fullName evidence="5">Intraflagellar transport protein 74 homolog</fullName>
    </recommendedName>
</protein>
<sequence>MMRPPTGSRYASGTGNAPRIENRPLTQHGLGGMKNPRTSHGVRQVQDRNYWLGLIGAKVSEAQKEIHNLHIEMRDQEEAAESYITYKTMASQTASELQELQGKLQDANTVLEKHNQGNEVKDIELEIEDYDEQAEKDQEVLSALFNERQSRENRLREMEMEIEKHMSQTQQMFQNMNETERETFLKQQQVYNKLSEGIQEIEGTIDQTRNEIARHENDLSHDPRRKELIPLYTEFAHLKSRRHEQEREELEQMTPEQEREKLIRQTKQDNQALLTMEKQLGQADDRINRLTDELRNLENDLDESSLQRMKGLRKTEEKFKQFMGQYPQLKEAELARIGETEVIIQDHLNQTAAIQKATEIIPGKAAGFKDIKSTLKFKEKELMNNEGTVINLDNDHRVLQSQLLKVEKLESKLVKEKARLLSEIQTLEVDVKEYKDIDGLNEREREKENELDRLRTQLTDEILEIKQDNERLYDEINICKEQLKNNDEQVLLENLERRWVNSQQNNFSTKEFIASRVIDCAGLQSRCRQHLKEYNQIILERLKNNPTQPF</sequence>
<evidence type="ECO:0000313" key="4">
    <source>
        <dbReference type="Proteomes" id="UP000001307"/>
    </source>
</evidence>
<dbReference type="InParanoid" id="E4XRE8"/>
<dbReference type="InterPro" id="IPR029602">
    <property type="entry name" value="IFT74"/>
</dbReference>
<keyword evidence="1" id="KW-0175">Coiled coil</keyword>
<evidence type="ECO:0000256" key="1">
    <source>
        <dbReference type="SAM" id="Coils"/>
    </source>
</evidence>
<dbReference type="OrthoDB" id="444379at2759"/>
<dbReference type="FunCoup" id="E4XRE8">
    <property type="interactions" value="40"/>
</dbReference>
<evidence type="ECO:0008006" key="5">
    <source>
        <dbReference type="Google" id="ProtNLM"/>
    </source>
</evidence>
<dbReference type="Proteomes" id="UP000001307">
    <property type="component" value="Unassembled WGS sequence"/>
</dbReference>
<keyword evidence="4" id="KW-1185">Reference proteome</keyword>
<accession>E4XRE8</accession>
<evidence type="ECO:0000313" key="3">
    <source>
        <dbReference type="EMBL" id="CBY12364.1"/>
    </source>
</evidence>
<reference evidence="3" key="1">
    <citation type="journal article" date="2010" name="Science">
        <title>Plasticity of animal genome architecture unmasked by rapid evolution of a pelagic tunicate.</title>
        <authorList>
            <person name="Denoeud F."/>
            <person name="Henriet S."/>
            <person name="Mungpakdee S."/>
            <person name="Aury J.M."/>
            <person name="Da Silva C."/>
            <person name="Brinkmann H."/>
            <person name="Mikhaleva J."/>
            <person name="Olsen L.C."/>
            <person name="Jubin C."/>
            <person name="Canestro C."/>
            <person name="Bouquet J.M."/>
            <person name="Danks G."/>
            <person name="Poulain J."/>
            <person name="Campsteijn C."/>
            <person name="Adamski M."/>
            <person name="Cross I."/>
            <person name="Yadetie F."/>
            <person name="Muffato M."/>
            <person name="Louis A."/>
            <person name="Butcher S."/>
            <person name="Tsagkogeorga G."/>
            <person name="Konrad A."/>
            <person name="Singh S."/>
            <person name="Jensen M.F."/>
            <person name="Cong E.H."/>
            <person name="Eikeseth-Otteraa H."/>
            <person name="Noel B."/>
            <person name="Anthouard V."/>
            <person name="Porcel B.M."/>
            <person name="Kachouri-Lafond R."/>
            <person name="Nishino A."/>
            <person name="Ugolini M."/>
            <person name="Chourrout P."/>
            <person name="Nishida H."/>
            <person name="Aasland R."/>
            <person name="Huzurbazar S."/>
            <person name="Westhof E."/>
            <person name="Delsuc F."/>
            <person name="Lehrach H."/>
            <person name="Reinhardt R."/>
            <person name="Weissenbach J."/>
            <person name="Roy S.W."/>
            <person name="Artiguenave F."/>
            <person name="Postlethwait J.H."/>
            <person name="Manak J.R."/>
            <person name="Thompson E.M."/>
            <person name="Jaillon O."/>
            <person name="Du Pasquier L."/>
            <person name="Boudinot P."/>
            <person name="Liberles D.A."/>
            <person name="Volff J.N."/>
            <person name="Philippe H."/>
            <person name="Lenhard B."/>
            <person name="Roest Crollius H."/>
            <person name="Wincker P."/>
            <person name="Chourrout D."/>
        </authorList>
    </citation>
    <scope>NUCLEOTIDE SEQUENCE [LARGE SCALE GENOMIC DNA]</scope>
</reference>
<proteinExistence type="predicted"/>
<evidence type="ECO:0000256" key="2">
    <source>
        <dbReference type="SAM" id="MobiDB-lite"/>
    </source>
</evidence>
<gene>
    <name evidence="3" type="ORF">GSOID_T00001733001</name>
</gene>
<name>E4XRE8_OIKDI</name>